<evidence type="ECO:0000256" key="1">
    <source>
        <dbReference type="ARBA" id="ARBA00005254"/>
    </source>
</evidence>
<evidence type="ECO:0000313" key="3">
    <source>
        <dbReference type="Proteomes" id="UP000481252"/>
    </source>
</evidence>
<dbReference type="InterPro" id="IPR001753">
    <property type="entry name" value="Enoyl-CoA_hydra/iso"/>
</dbReference>
<accession>A0A7C9VFD1</accession>
<reference evidence="2 3" key="1">
    <citation type="submission" date="2020-02" db="EMBL/GenBank/DDBJ databases">
        <title>Genome sequence of the type strain CGMCC 1.15528 of Mesorhizobium zhangyense.</title>
        <authorList>
            <person name="Gao J."/>
            <person name="Sun J."/>
        </authorList>
    </citation>
    <scope>NUCLEOTIDE SEQUENCE [LARGE SCALE GENOMIC DNA]</scope>
    <source>
        <strain evidence="2 3">CGMCC 1.15528</strain>
    </source>
</reference>
<comment type="caution">
    <text evidence="2">The sequence shown here is derived from an EMBL/GenBank/DDBJ whole genome shotgun (WGS) entry which is preliminary data.</text>
</comment>
<keyword evidence="3" id="KW-1185">Reference proteome</keyword>
<dbReference type="Gene3D" id="3.90.226.10">
    <property type="entry name" value="2-enoyl-CoA Hydratase, Chain A, domain 1"/>
    <property type="match status" value="1"/>
</dbReference>
<sequence>MTKPVLLSVEAGIAEIRFNRPERLNALDRDLADGFADAVIATLAEPSVRVIVVSAEGRGFVAGGDLGHFQAADDKSRAADELISSMHGAIKMLAAAPQIVIGSLKGAVAGGGMSLALSLDLLVAADDTAFNLAYARLGTSPDCGGSWSLPRLIGYRRALEIALLSETISADEALRLGLVNRVMPRAELETATRQLAEKLAAGAPAAQAHIKRLFRSSLESSFAEQLDAEADAFAACASTADFAEGIDAFFAKRKPVFTGR</sequence>
<dbReference type="InterPro" id="IPR014748">
    <property type="entry name" value="Enoyl-CoA_hydra_C"/>
</dbReference>
<dbReference type="SUPFAM" id="SSF52096">
    <property type="entry name" value="ClpP/crotonase"/>
    <property type="match status" value="1"/>
</dbReference>
<dbReference type="PANTHER" id="PTHR43459:SF1">
    <property type="entry name" value="EG:BACN32G11.4 PROTEIN"/>
    <property type="match status" value="1"/>
</dbReference>
<organism evidence="2 3">
    <name type="scientific">Mesorhizobium zhangyense</name>
    <dbReference type="NCBI Taxonomy" id="1776730"/>
    <lineage>
        <taxon>Bacteria</taxon>
        <taxon>Pseudomonadati</taxon>
        <taxon>Pseudomonadota</taxon>
        <taxon>Alphaproteobacteria</taxon>
        <taxon>Hyphomicrobiales</taxon>
        <taxon>Phyllobacteriaceae</taxon>
        <taxon>Mesorhizobium</taxon>
    </lineage>
</organism>
<dbReference type="Proteomes" id="UP000481252">
    <property type="component" value="Unassembled WGS sequence"/>
</dbReference>
<evidence type="ECO:0000313" key="2">
    <source>
        <dbReference type="EMBL" id="NGN43048.1"/>
    </source>
</evidence>
<dbReference type="PANTHER" id="PTHR43459">
    <property type="entry name" value="ENOYL-COA HYDRATASE"/>
    <property type="match status" value="1"/>
</dbReference>
<dbReference type="GO" id="GO:0003824">
    <property type="term" value="F:catalytic activity"/>
    <property type="evidence" value="ECO:0007669"/>
    <property type="project" value="UniProtKB-ARBA"/>
</dbReference>
<dbReference type="InterPro" id="IPR029045">
    <property type="entry name" value="ClpP/crotonase-like_dom_sf"/>
</dbReference>
<dbReference type="Pfam" id="PF00378">
    <property type="entry name" value="ECH_1"/>
    <property type="match status" value="1"/>
</dbReference>
<dbReference type="RefSeq" id="WP_165119404.1">
    <property type="nucleotide sequence ID" value="NZ_JAAKZG010000007.1"/>
</dbReference>
<proteinExistence type="inferred from homology"/>
<dbReference type="EMBL" id="JAAKZG010000007">
    <property type="protein sequence ID" value="NGN43048.1"/>
    <property type="molecule type" value="Genomic_DNA"/>
</dbReference>
<comment type="similarity">
    <text evidence="1">Belongs to the enoyl-CoA hydratase/isomerase family.</text>
</comment>
<protein>
    <submittedName>
        <fullName evidence="2">Enoyl-CoA hydratase</fullName>
    </submittedName>
</protein>
<gene>
    <name evidence="2" type="ORF">G6N74_18415</name>
</gene>
<dbReference type="Gene3D" id="1.10.12.10">
    <property type="entry name" value="Lyase 2-enoyl-coa Hydratase, Chain A, domain 2"/>
    <property type="match status" value="1"/>
</dbReference>
<dbReference type="CDD" id="cd06558">
    <property type="entry name" value="crotonase-like"/>
    <property type="match status" value="1"/>
</dbReference>
<name>A0A7C9VFD1_9HYPH</name>
<dbReference type="AlphaFoldDB" id="A0A7C9VFD1"/>